<dbReference type="AlphaFoldDB" id="A0A6H1WQK0"/>
<dbReference type="EMBL" id="CP042909">
    <property type="protein sequence ID" value="QJA05416.1"/>
    <property type="molecule type" value="Genomic_DNA"/>
</dbReference>
<dbReference type="InterPro" id="IPR004846">
    <property type="entry name" value="T2SS/T3SS_dom"/>
</dbReference>
<name>A0A6H1WQK0_9BACT</name>
<evidence type="ECO:0000259" key="2">
    <source>
        <dbReference type="Pfam" id="PF00263"/>
    </source>
</evidence>
<organism evidence="3 4">
    <name type="scientific">Thermosulfurimonas marina</name>
    <dbReference type="NCBI Taxonomy" id="2047767"/>
    <lineage>
        <taxon>Bacteria</taxon>
        <taxon>Pseudomonadati</taxon>
        <taxon>Thermodesulfobacteriota</taxon>
        <taxon>Thermodesulfobacteria</taxon>
        <taxon>Thermodesulfobacteriales</taxon>
        <taxon>Thermodesulfobacteriaceae</taxon>
        <taxon>Thermosulfurimonas</taxon>
    </lineage>
</organism>
<evidence type="ECO:0000313" key="3">
    <source>
        <dbReference type="EMBL" id="QJA05416.1"/>
    </source>
</evidence>
<dbReference type="PANTHER" id="PTHR30332:SF17">
    <property type="entry name" value="TYPE IV PILIATION SYSTEM PROTEIN DR_0774-RELATED"/>
    <property type="match status" value="1"/>
</dbReference>
<dbReference type="Pfam" id="PF00263">
    <property type="entry name" value="Secretin"/>
    <property type="match status" value="1"/>
</dbReference>
<accession>A0A6H1WQK0</accession>
<feature type="domain" description="Type II/III secretion system secretin-like" evidence="2">
    <location>
        <begin position="344"/>
        <end position="514"/>
    </location>
</feature>
<dbReference type="Proteomes" id="UP000501253">
    <property type="component" value="Chromosome"/>
</dbReference>
<evidence type="ECO:0000256" key="1">
    <source>
        <dbReference type="RuleBase" id="RU004003"/>
    </source>
</evidence>
<proteinExistence type="inferred from homology"/>
<dbReference type="PANTHER" id="PTHR30332">
    <property type="entry name" value="PROBABLE GENERAL SECRETION PATHWAY PROTEIN D"/>
    <property type="match status" value="1"/>
</dbReference>
<dbReference type="GO" id="GO:0009306">
    <property type="term" value="P:protein secretion"/>
    <property type="evidence" value="ECO:0007669"/>
    <property type="project" value="InterPro"/>
</dbReference>
<dbReference type="InterPro" id="IPR050810">
    <property type="entry name" value="Bact_Secretion_Sys_Channel"/>
</dbReference>
<dbReference type="PRINTS" id="PR00811">
    <property type="entry name" value="BCTERIALGSPD"/>
</dbReference>
<dbReference type="KEGG" id="tmai:FVE67_00820"/>
<gene>
    <name evidence="3" type="ORF">FVE67_00820</name>
</gene>
<protein>
    <recommendedName>
        <fullName evidence="2">Type II/III secretion system secretin-like domain-containing protein</fullName>
    </recommendedName>
</protein>
<dbReference type="Gene3D" id="3.55.50.30">
    <property type="match status" value="1"/>
</dbReference>
<reference evidence="3 4" key="1">
    <citation type="submission" date="2019-08" db="EMBL/GenBank/DDBJ databases">
        <title>Complete genome sequence of Thermosulfurimonas marina SU872T, an anaerobic thermophilic chemolithoautotrophic bacterium isolated from a shallow marine hydrothermal vent.</title>
        <authorList>
            <person name="Allioux M."/>
            <person name="Jebbar M."/>
            <person name="Slobodkina G."/>
            <person name="Slobodkin A."/>
            <person name="Moalic Y."/>
            <person name="Frolova A."/>
            <person name="Shao Z."/>
            <person name="Alain K."/>
        </authorList>
    </citation>
    <scope>NUCLEOTIDE SEQUENCE [LARGE SCALE GENOMIC DNA]</scope>
    <source>
        <strain evidence="3 4">SU872</strain>
    </source>
</reference>
<sequence length="518" mass="57458">MWYWRLRSEFTKFIWGRGLFISLVLVFLWGCAAKGPAPSEGLSKEYRQYLEHNSPPAKKENPEGLPGPVFKTISPLDTRRLTLSLHQEDALSVFYLIAREAGLNLVIDREVPQYLSPEARKVTAEFHEYTLREILEALCQTLDLSYEIRGGIIFIRAFEEKIFDLSFLQTLRASKFQLGGDVLGGIGGQGAGGGGAGATGGTSQEIVSPLKGQYEVAGETTQKSTDIYAQLEASIKALLSKDGTYTFNQLTGNLFVRDHPSAVRRVADLISRLKARYGRQVLIEAKIVEVALSQGHELGIDWMTVRDSRLAAVSSATLDFRSGMPTLTFTYQHKPSFEGVLRLLENYGQVHILSNPRVRVMHGQPAIISVGRSVGYVREINREVVSSDNISQTQTTVETSAIFDGLLLGVTPHITDSGEIILHIVPIKSDLVELRREEFGTDTAVTLPQVNLREMSTVIKVTPHDLVIIGGLILNRKDREIRQIWGLGRLPGIGPLFGQRTRGEQKVELVILLRISLV</sequence>
<keyword evidence="4" id="KW-1185">Reference proteome</keyword>
<evidence type="ECO:0000313" key="4">
    <source>
        <dbReference type="Proteomes" id="UP000501253"/>
    </source>
</evidence>
<dbReference type="GO" id="GO:0015627">
    <property type="term" value="C:type II protein secretion system complex"/>
    <property type="evidence" value="ECO:0007669"/>
    <property type="project" value="TreeGrafter"/>
</dbReference>
<comment type="similarity">
    <text evidence="1">Belongs to the bacterial secretin family.</text>
</comment>
<dbReference type="InterPro" id="IPR001775">
    <property type="entry name" value="GspD/PilQ"/>
</dbReference>